<name>A0ABT2K2X6_9ACTN</name>
<keyword evidence="3" id="KW-0732">Signal</keyword>
<dbReference type="Gene3D" id="3.40.710.10">
    <property type="entry name" value="DD-peptidase/beta-lactamase superfamily"/>
    <property type="match status" value="1"/>
</dbReference>
<evidence type="ECO:0000256" key="1">
    <source>
        <dbReference type="SAM" id="MobiDB-lite"/>
    </source>
</evidence>
<dbReference type="Pfam" id="PF00768">
    <property type="entry name" value="Peptidase_S11"/>
    <property type="match status" value="1"/>
</dbReference>
<dbReference type="InterPro" id="IPR012338">
    <property type="entry name" value="Beta-lactam/transpept-like"/>
</dbReference>
<protein>
    <submittedName>
        <fullName evidence="5">D-alanyl-D-alanine carboxypeptidase</fullName>
    </submittedName>
</protein>
<evidence type="ECO:0000313" key="6">
    <source>
        <dbReference type="Proteomes" id="UP001156389"/>
    </source>
</evidence>
<feature type="chain" id="PRO_5045800653" evidence="3">
    <location>
        <begin position="37"/>
        <end position="452"/>
    </location>
</feature>
<feature type="compositionally biased region" description="Gly residues" evidence="1">
    <location>
        <begin position="374"/>
        <end position="386"/>
    </location>
</feature>
<feature type="transmembrane region" description="Helical" evidence="2">
    <location>
        <begin position="413"/>
        <end position="433"/>
    </location>
</feature>
<evidence type="ECO:0000259" key="4">
    <source>
        <dbReference type="Pfam" id="PF00768"/>
    </source>
</evidence>
<organism evidence="5 6">
    <name type="scientific">Streptomyces gossypii</name>
    <dbReference type="NCBI Taxonomy" id="2883101"/>
    <lineage>
        <taxon>Bacteria</taxon>
        <taxon>Bacillati</taxon>
        <taxon>Actinomycetota</taxon>
        <taxon>Actinomycetes</taxon>
        <taxon>Kitasatosporales</taxon>
        <taxon>Streptomycetaceae</taxon>
        <taxon>Streptomyces</taxon>
    </lineage>
</organism>
<evidence type="ECO:0000256" key="2">
    <source>
        <dbReference type="SAM" id="Phobius"/>
    </source>
</evidence>
<feature type="region of interest" description="Disordered" evidence="1">
    <location>
        <begin position="35"/>
        <end position="75"/>
    </location>
</feature>
<keyword evidence="5" id="KW-0378">Hydrolase</keyword>
<keyword evidence="2" id="KW-0472">Membrane</keyword>
<feature type="compositionally biased region" description="Basic and acidic residues" evidence="1">
    <location>
        <begin position="250"/>
        <end position="278"/>
    </location>
</feature>
<dbReference type="PANTHER" id="PTHR21581:SF33">
    <property type="entry name" value="D-ALANYL-D-ALANINE CARBOXYPEPTIDASE DACB"/>
    <property type="match status" value="1"/>
</dbReference>
<comment type="caution">
    <text evidence="5">The sequence shown here is derived from an EMBL/GenBank/DDBJ whole genome shotgun (WGS) entry which is preliminary data.</text>
</comment>
<dbReference type="EMBL" id="JAJAGO010000021">
    <property type="protein sequence ID" value="MCT2594516.1"/>
    <property type="molecule type" value="Genomic_DNA"/>
</dbReference>
<keyword evidence="5" id="KW-0121">Carboxypeptidase</keyword>
<keyword evidence="5" id="KW-0645">Protease</keyword>
<dbReference type="InterPro" id="IPR001967">
    <property type="entry name" value="Peptidase_S11_N"/>
</dbReference>
<dbReference type="Proteomes" id="UP001156389">
    <property type="component" value="Unassembled WGS sequence"/>
</dbReference>
<dbReference type="RefSeq" id="WP_260221851.1">
    <property type="nucleotide sequence ID" value="NZ_JAJAGO010000021.1"/>
</dbReference>
<feature type="region of interest" description="Disordered" evidence="1">
    <location>
        <begin position="247"/>
        <end position="278"/>
    </location>
</feature>
<accession>A0ABT2K2X6</accession>
<dbReference type="GO" id="GO:0004180">
    <property type="term" value="F:carboxypeptidase activity"/>
    <property type="evidence" value="ECO:0007669"/>
    <property type="project" value="UniProtKB-KW"/>
</dbReference>
<evidence type="ECO:0000313" key="5">
    <source>
        <dbReference type="EMBL" id="MCT2594516.1"/>
    </source>
</evidence>
<keyword evidence="2" id="KW-0812">Transmembrane</keyword>
<sequence>MPTTSSAVRRPRRALPLAAATAAFLTPFLLMPGAHAAPDDDKPAPEPPAQMSTLGGAKLGNPGTQVDPRAGADAPALPKKLTARSWIISDAESGHVLAAHNAHWELPPASTLKMLFADTLLPKFPKDRKHKVERSDLEGMGQGSSLVGVKEGLTYTVEDLWRGVFLRSGNDAVHVLAAMNDGKAKSVREMNARAEKLRALDTHVVSPDGYDQPGQMSSAYDLSLIARSGMQNEDFRDYASTVRAKFPGKAKKDDKGDKDDKKDEEKGGKKSEKDAKEREYFEIQNTNRLLTGDVGLEPYPGIAGVKNGYTSKAGNTFAGVAERDGRVLLATVMHPEGEQLEVYKEAAKLFDWGFAAADKVRPVGELVPPAGEEPAGGPGEAGGPGKNGDSAPGERSAHTSAASSKDSSGGASVALGITGGALVVLAAGGYVVHRRWPLPDLPRGLRRRPGQD</sequence>
<feature type="region of interest" description="Disordered" evidence="1">
    <location>
        <begin position="365"/>
        <end position="410"/>
    </location>
</feature>
<proteinExistence type="predicted"/>
<keyword evidence="6" id="KW-1185">Reference proteome</keyword>
<feature type="domain" description="Peptidase S11 D-alanyl-D-alanine carboxypeptidase A N-terminal" evidence="4">
    <location>
        <begin position="78"/>
        <end position="244"/>
    </location>
</feature>
<dbReference type="SUPFAM" id="SSF56601">
    <property type="entry name" value="beta-lactamase/transpeptidase-like"/>
    <property type="match status" value="1"/>
</dbReference>
<keyword evidence="2" id="KW-1133">Transmembrane helix</keyword>
<feature type="signal peptide" evidence="3">
    <location>
        <begin position="1"/>
        <end position="36"/>
    </location>
</feature>
<reference evidence="5 6" key="1">
    <citation type="submission" date="2021-10" db="EMBL/GenBank/DDBJ databases">
        <title>Streptomyces gossypii sp. nov., isolated from soil collected from cotton field.</title>
        <authorList>
            <person name="Ge X."/>
            <person name="Chen X."/>
            <person name="Liu W."/>
        </authorList>
    </citation>
    <scope>NUCLEOTIDE SEQUENCE [LARGE SCALE GENOMIC DNA]</scope>
    <source>
        <strain evidence="5 6">N2-109</strain>
    </source>
</reference>
<evidence type="ECO:0000256" key="3">
    <source>
        <dbReference type="SAM" id="SignalP"/>
    </source>
</evidence>
<feature type="compositionally biased region" description="Low complexity" evidence="1">
    <location>
        <begin position="398"/>
        <end position="410"/>
    </location>
</feature>
<dbReference type="PANTHER" id="PTHR21581">
    <property type="entry name" value="D-ALANYL-D-ALANINE CARBOXYPEPTIDASE"/>
    <property type="match status" value="1"/>
</dbReference>
<gene>
    <name evidence="5" type="ORF">LHJ74_32190</name>
</gene>